<sequence length="830" mass="94941">MNTINYGIDLGTTNSGIAKFENGKVTIFKNPIGFKDTTPSVVSFKKGRLLIGEKARDLLATGSGEIFTSFKRKMGTDEVFNIESIEEPLTPIDLSSYVLKEILSFETNKTIQTSVITIPASFDTIQSNATKKAGYLAGLKEVVLLQEPIAACLAYSNFQNLDLNEKKKWIVYDFGGGTFDVALIDINDSELNIIDHQGNNFLGGVDLDYLVIEKIFCPKIEEALNINNVWHSLISNENSDYKKLFNELLFKAEEAKKTLSLKNDISIEIDFDPLDLYLEFDFTKSEFEKIVELKFNESFHLLEKLLVKNNLEFSDIERIILVGGTTYIPYIKEELNRRTNVLIDNNIDPTTAIIAGAAFYAGNKISTITKTESEEIVTENEAKSSIEADIYYENSTKDKEELIQISCSSLSDGFYRITRLDGGFDTGINPFNAKIQEFVPLIENHKNSFKIQLFDSVKNSIYTNESIQITNGLYNINGQPLPNDIALEIDDISGKTQLERIFKKNDLLPIKKTLYKTVSKSILKNSDDKLIINVLEGDAGNSPGSNLIIGNIEIGGEQIENDIIKGTDIELNFKISESRDLIIELYIDSINFELKQVFNPHQRNFSFHKFSNDISESIAEINEIIEREQYEENYAFLAQLNNLKTDLINIQEESEKLVNDVSTDNKYRLDELKRIILQDLDLLLKHRYVFDEITNYKNIKSLFSNYEDKANELQKSSINKIFNEEKHFLNSNNKYIIKTKAKELENILDDIYYKQDDAVYSSYYFFKFKEENEYKDKNKFKQLIKLGDKAAEKNNIQELRALINQLYNLLIVKPKTRSEEENFDGNLGLK</sequence>
<dbReference type="Pfam" id="PF00012">
    <property type="entry name" value="HSP70"/>
    <property type="match status" value="1"/>
</dbReference>
<keyword evidence="3" id="KW-0067">ATP-binding</keyword>
<dbReference type="PROSITE" id="PS01036">
    <property type="entry name" value="HSP70_3"/>
    <property type="match status" value="1"/>
</dbReference>
<keyword evidence="5" id="KW-1185">Reference proteome</keyword>
<gene>
    <name evidence="4" type="ORF">SAMN05444005_105139</name>
</gene>
<dbReference type="Gene3D" id="3.90.640.10">
    <property type="entry name" value="Actin, Chain A, domain 4"/>
    <property type="match status" value="1"/>
</dbReference>
<proteinExistence type="inferred from homology"/>
<name>A0A1H9CZ93_9FLAO</name>
<dbReference type="RefSeq" id="WP_091468563.1">
    <property type="nucleotide sequence ID" value="NZ_FOEI01000005.1"/>
</dbReference>
<dbReference type="Gene3D" id="3.30.420.40">
    <property type="match status" value="2"/>
</dbReference>
<dbReference type="Proteomes" id="UP000198648">
    <property type="component" value="Unassembled WGS sequence"/>
</dbReference>
<dbReference type="EMBL" id="FOEI01000005">
    <property type="protein sequence ID" value="SEQ05838.1"/>
    <property type="molecule type" value="Genomic_DNA"/>
</dbReference>
<dbReference type="CDD" id="cd24029">
    <property type="entry name" value="ASKHA_NBD_HSP70_DnaK_HscA_HscC"/>
    <property type="match status" value="1"/>
</dbReference>
<dbReference type="FunFam" id="3.30.420.40:FF:000028">
    <property type="entry name" value="heat shock 70 kDa protein-like"/>
    <property type="match status" value="1"/>
</dbReference>
<evidence type="ECO:0000256" key="1">
    <source>
        <dbReference type="ARBA" id="ARBA00007381"/>
    </source>
</evidence>
<evidence type="ECO:0000256" key="2">
    <source>
        <dbReference type="ARBA" id="ARBA00022741"/>
    </source>
</evidence>
<evidence type="ECO:0000313" key="5">
    <source>
        <dbReference type="Proteomes" id="UP000198648"/>
    </source>
</evidence>
<accession>A0A1H9CZ93</accession>
<dbReference type="PROSITE" id="PS00297">
    <property type="entry name" value="HSP70_1"/>
    <property type="match status" value="1"/>
</dbReference>
<protein>
    <submittedName>
        <fullName evidence="4">Molecular chaperone DnaK</fullName>
    </submittedName>
</protein>
<dbReference type="SUPFAM" id="SSF53067">
    <property type="entry name" value="Actin-like ATPase domain"/>
    <property type="match status" value="2"/>
</dbReference>
<evidence type="ECO:0000256" key="3">
    <source>
        <dbReference type="ARBA" id="ARBA00022840"/>
    </source>
</evidence>
<dbReference type="OrthoDB" id="9766019at2"/>
<dbReference type="AlphaFoldDB" id="A0A1H9CZ93"/>
<dbReference type="GO" id="GO:0140662">
    <property type="term" value="F:ATP-dependent protein folding chaperone"/>
    <property type="evidence" value="ECO:0007669"/>
    <property type="project" value="InterPro"/>
</dbReference>
<dbReference type="PRINTS" id="PR00301">
    <property type="entry name" value="HEATSHOCK70"/>
</dbReference>
<organism evidence="4 5">
    <name type="scientific">Flavobacterium urocaniciphilum</name>
    <dbReference type="NCBI Taxonomy" id="1299341"/>
    <lineage>
        <taxon>Bacteria</taxon>
        <taxon>Pseudomonadati</taxon>
        <taxon>Bacteroidota</taxon>
        <taxon>Flavobacteriia</taxon>
        <taxon>Flavobacteriales</taxon>
        <taxon>Flavobacteriaceae</taxon>
        <taxon>Flavobacterium</taxon>
    </lineage>
</organism>
<reference evidence="4 5" key="1">
    <citation type="submission" date="2016-10" db="EMBL/GenBank/DDBJ databases">
        <authorList>
            <person name="de Groot N.N."/>
        </authorList>
    </citation>
    <scope>NUCLEOTIDE SEQUENCE [LARGE SCALE GENOMIC DNA]</scope>
    <source>
        <strain evidence="4 5">DSM 27078</strain>
    </source>
</reference>
<evidence type="ECO:0000313" key="4">
    <source>
        <dbReference type="EMBL" id="SEQ05838.1"/>
    </source>
</evidence>
<dbReference type="InterPro" id="IPR013126">
    <property type="entry name" value="Hsp_70_fam"/>
</dbReference>
<comment type="similarity">
    <text evidence="1">Belongs to the heat shock protein 70 family.</text>
</comment>
<dbReference type="PANTHER" id="PTHR19375">
    <property type="entry name" value="HEAT SHOCK PROTEIN 70KDA"/>
    <property type="match status" value="1"/>
</dbReference>
<dbReference type="GO" id="GO:0005524">
    <property type="term" value="F:ATP binding"/>
    <property type="evidence" value="ECO:0007669"/>
    <property type="project" value="UniProtKB-KW"/>
</dbReference>
<dbReference type="InterPro" id="IPR018181">
    <property type="entry name" value="Heat_shock_70_CS"/>
</dbReference>
<dbReference type="InterPro" id="IPR043129">
    <property type="entry name" value="ATPase_NBD"/>
</dbReference>
<dbReference type="STRING" id="1299341.SAMN05444005_105139"/>
<keyword evidence="2" id="KW-0547">Nucleotide-binding</keyword>